<dbReference type="AlphaFoldDB" id="A0A0E0GNI2"/>
<sequence length="113" mass="11794">MSAITSWSAASDAEVTVAPASSERTASRKGRSTAAGEKTRRRNALREETSGWSAAASSATARGWRRLRRMTASTALASADIAQARSASLAAAAAAGLRNQGEEEGKDGNQRRE</sequence>
<organism evidence="2">
    <name type="scientific">Oryza nivara</name>
    <name type="common">Indian wild rice</name>
    <name type="synonym">Oryza sativa f. spontanea</name>
    <dbReference type="NCBI Taxonomy" id="4536"/>
    <lineage>
        <taxon>Eukaryota</taxon>
        <taxon>Viridiplantae</taxon>
        <taxon>Streptophyta</taxon>
        <taxon>Embryophyta</taxon>
        <taxon>Tracheophyta</taxon>
        <taxon>Spermatophyta</taxon>
        <taxon>Magnoliopsida</taxon>
        <taxon>Liliopsida</taxon>
        <taxon>Poales</taxon>
        <taxon>Poaceae</taxon>
        <taxon>BOP clade</taxon>
        <taxon>Oryzoideae</taxon>
        <taxon>Oryzeae</taxon>
        <taxon>Oryzinae</taxon>
        <taxon>Oryza</taxon>
    </lineage>
</organism>
<evidence type="ECO:0000313" key="3">
    <source>
        <dbReference type="Proteomes" id="UP000006591"/>
    </source>
</evidence>
<feature type="region of interest" description="Disordered" evidence="1">
    <location>
        <begin position="1"/>
        <end position="62"/>
    </location>
</feature>
<proteinExistence type="predicted"/>
<evidence type="ECO:0000256" key="1">
    <source>
        <dbReference type="SAM" id="MobiDB-lite"/>
    </source>
</evidence>
<feature type="compositionally biased region" description="Basic and acidic residues" evidence="1">
    <location>
        <begin position="100"/>
        <end position="113"/>
    </location>
</feature>
<reference evidence="2" key="1">
    <citation type="submission" date="2015-04" db="UniProtKB">
        <authorList>
            <consortium name="EnsemblPlants"/>
        </authorList>
    </citation>
    <scope>IDENTIFICATION</scope>
    <source>
        <strain evidence="2">SL10</strain>
    </source>
</reference>
<dbReference type="Proteomes" id="UP000006591">
    <property type="component" value="Chromosome 3"/>
</dbReference>
<keyword evidence="3" id="KW-1185">Reference proteome</keyword>
<feature type="region of interest" description="Disordered" evidence="1">
    <location>
        <begin position="93"/>
        <end position="113"/>
    </location>
</feature>
<feature type="compositionally biased region" description="Low complexity" evidence="1">
    <location>
        <begin position="50"/>
        <end position="62"/>
    </location>
</feature>
<reference evidence="2" key="2">
    <citation type="submission" date="2018-04" db="EMBL/GenBank/DDBJ databases">
        <title>OnivRS2 (Oryza nivara Reference Sequence Version 2).</title>
        <authorList>
            <person name="Zhang J."/>
            <person name="Kudrna D."/>
            <person name="Lee S."/>
            <person name="Talag J."/>
            <person name="Rajasekar S."/>
            <person name="Welchert J."/>
            <person name="Hsing Y.-I."/>
            <person name="Wing R.A."/>
        </authorList>
    </citation>
    <scope>NUCLEOTIDE SEQUENCE [LARGE SCALE GENOMIC DNA]</scope>
    <source>
        <strain evidence="2">SL10</strain>
    </source>
</reference>
<dbReference type="Gramene" id="ONIVA03G21520.1">
    <property type="protein sequence ID" value="ONIVA03G21520.1"/>
    <property type="gene ID" value="ONIVA03G21520"/>
</dbReference>
<accession>A0A0E0GNI2</accession>
<evidence type="ECO:0000313" key="2">
    <source>
        <dbReference type="EnsemblPlants" id="ONIVA03G21520.1"/>
    </source>
</evidence>
<name>A0A0E0GNI2_ORYNI</name>
<dbReference type="EnsemblPlants" id="ONIVA03G21520.1">
    <property type="protein sequence ID" value="ONIVA03G21520.1"/>
    <property type="gene ID" value="ONIVA03G21520"/>
</dbReference>
<dbReference type="HOGENOM" id="CLU_2137522_0_0_1"/>
<protein>
    <submittedName>
        <fullName evidence="2">Uncharacterized protein</fullName>
    </submittedName>
</protein>